<feature type="region of interest" description="Disordered" evidence="1">
    <location>
        <begin position="1"/>
        <end position="32"/>
    </location>
</feature>
<dbReference type="KEGG" id="ipa:Isop_1848"/>
<evidence type="ECO:0000256" key="1">
    <source>
        <dbReference type="SAM" id="MobiDB-lite"/>
    </source>
</evidence>
<dbReference type="AlphaFoldDB" id="E8R1Z8"/>
<dbReference type="eggNOG" id="ENOG5032Y3M">
    <property type="taxonomic scope" value="Bacteria"/>
</dbReference>
<reference evidence="2 3" key="2">
    <citation type="journal article" date="2011" name="Stand. Genomic Sci.">
        <title>Complete genome sequence of Isosphaera pallida type strain (IS1B).</title>
        <authorList>
            <consortium name="US DOE Joint Genome Institute (JGI-PGF)"/>
            <person name="Goker M."/>
            <person name="Cleland D."/>
            <person name="Saunders E."/>
            <person name="Lapidus A."/>
            <person name="Nolan M."/>
            <person name="Lucas S."/>
            <person name="Hammon N."/>
            <person name="Deshpande S."/>
            <person name="Cheng J.F."/>
            <person name="Tapia R."/>
            <person name="Han C."/>
            <person name="Goodwin L."/>
            <person name="Pitluck S."/>
            <person name="Liolios K."/>
            <person name="Pagani I."/>
            <person name="Ivanova N."/>
            <person name="Mavromatis K."/>
            <person name="Pati A."/>
            <person name="Chen A."/>
            <person name="Palaniappan K."/>
            <person name="Land M."/>
            <person name="Hauser L."/>
            <person name="Chang Y.J."/>
            <person name="Jeffries C.D."/>
            <person name="Detter J.C."/>
            <person name="Beck B."/>
            <person name="Woyke T."/>
            <person name="Bristow J."/>
            <person name="Eisen J.A."/>
            <person name="Markowitz V."/>
            <person name="Hugenholtz P."/>
            <person name="Kyrpides N.C."/>
            <person name="Klenk H.P."/>
        </authorList>
    </citation>
    <scope>NUCLEOTIDE SEQUENCE [LARGE SCALE GENOMIC DNA]</scope>
    <source>
        <strain evidence="3">ATCC 43644 / DSM 9630 / IS1B</strain>
    </source>
</reference>
<dbReference type="HOGENOM" id="CLU_129786_0_0_0"/>
<dbReference type="InParanoid" id="E8R1Z8"/>
<keyword evidence="3" id="KW-1185">Reference proteome</keyword>
<evidence type="ECO:0000313" key="3">
    <source>
        <dbReference type="Proteomes" id="UP000008631"/>
    </source>
</evidence>
<proteinExistence type="predicted"/>
<organism evidence="2 3">
    <name type="scientific">Isosphaera pallida (strain ATCC 43644 / DSM 9630 / IS1B)</name>
    <dbReference type="NCBI Taxonomy" id="575540"/>
    <lineage>
        <taxon>Bacteria</taxon>
        <taxon>Pseudomonadati</taxon>
        <taxon>Planctomycetota</taxon>
        <taxon>Planctomycetia</taxon>
        <taxon>Isosphaerales</taxon>
        <taxon>Isosphaeraceae</taxon>
        <taxon>Isosphaera</taxon>
    </lineage>
</organism>
<dbReference type="EMBL" id="CP002353">
    <property type="protein sequence ID" value="ADV62430.1"/>
    <property type="molecule type" value="Genomic_DNA"/>
</dbReference>
<gene>
    <name evidence="2" type="ordered locus">Isop_1848</name>
</gene>
<evidence type="ECO:0000313" key="2">
    <source>
        <dbReference type="EMBL" id="ADV62430.1"/>
    </source>
</evidence>
<reference key="1">
    <citation type="submission" date="2010-11" db="EMBL/GenBank/DDBJ databases">
        <title>The complete sequence of chromosome of Isophaera pallida ATCC 43644.</title>
        <authorList>
            <consortium name="US DOE Joint Genome Institute (JGI-PGF)"/>
            <person name="Lucas S."/>
            <person name="Copeland A."/>
            <person name="Lapidus A."/>
            <person name="Bruce D."/>
            <person name="Goodwin L."/>
            <person name="Pitluck S."/>
            <person name="Kyrpides N."/>
            <person name="Mavromatis K."/>
            <person name="Pagani I."/>
            <person name="Ivanova N."/>
            <person name="Saunders E."/>
            <person name="Brettin T."/>
            <person name="Detter J.C."/>
            <person name="Han C."/>
            <person name="Tapia R."/>
            <person name="Land M."/>
            <person name="Hauser L."/>
            <person name="Markowitz V."/>
            <person name="Cheng J.-F."/>
            <person name="Hugenholtz P."/>
            <person name="Woyke T."/>
            <person name="Wu D."/>
            <person name="Eisen J.A."/>
        </authorList>
    </citation>
    <scope>NUCLEOTIDE SEQUENCE</scope>
    <source>
        <strain>ATCC 43644</strain>
    </source>
</reference>
<name>E8R1Z8_ISOPI</name>
<protein>
    <submittedName>
        <fullName evidence="2">Uncharacterized protein</fullName>
    </submittedName>
</protein>
<sequence>MGCSMSKPLSTIESVGEASGESRSGSVDPPPEAATAIVTRRSIYERSVAEAMTHKWIVSEKANRDLGPTAIRDWIGTHWNTFLRWRWLEHLEGRYFWIELDPNDFGLLNRELRDEPLFAPVFEMIKQGYENLDVILWALECGQPMDQIHRILEVIDVNKRRIECRLEALLSGQEPQC</sequence>
<dbReference type="Proteomes" id="UP000008631">
    <property type="component" value="Chromosome"/>
</dbReference>
<accession>E8R1Z8</accession>